<feature type="compositionally biased region" description="Polar residues" evidence="1">
    <location>
        <begin position="49"/>
        <end position="64"/>
    </location>
</feature>
<keyword evidence="3" id="KW-1185">Reference proteome</keyword>
<proteinExistence type="predicted"/>
<evidence type="ECO:0000256" key="1">
    <source>
        <dbReference type="SAM" id="MobiDB-lite"/>
    </source>
</evidence>
<feature type="compositionally biased region" description="Low complexity" evidence="1">
    <location>
        <begin position="76"/>
        <end position="92"/>
    </location>
</feature>
<gene>
    <name evidence="2" type="ORF">BDZ94DRAFT_1245278</name>
</gene>
<organism evidence="2 3">
    <name type="scientific">Collybia nuda</name>
    <dbReference type="NCBI Taxonomy" id="64659"/>
    <lineage>
        <taxon>Eukaryota</taxon>
        <taxon>Fungi</taxon>
        <taxon>Dikarya</taxon>
        <taxon>Basidiomycota</taxon>
        <taxon>Agaricomycotina</taxon>
        <taxon>Agaricomycetes</taxon>
        <taxon>Agaricomycetidae</taxon>
        <taxon>Agaricales</taxon>
        <taxon>Tricholomatineae</taxon>
        <taxon>Clitocybaceae</taxon>
        <taxon>Collybia</taxon>
    </lineage>
</organism>
<evidence type="ECO:0000313" key="3">
    <source>
        <dbReference type="Proteomes" id="UP000807353"/>
    </source>
</evidence>
<comment type="caution">
    <text evidence="2">The sequence shown here is derived from an EMBL/GenBank/DDBJ whole genome shotgun (WGS) entry which is preliminary data.</text>
</comment>
<feature type="region of interest" description="Disordered" evidence="1">
    <location>
        <begin position="143"/>
        <end position="257"/>
    </location>
</feature>
<sequence>MTTLPSFVELMASLGLEASTKILDQMPSTRSSPSSSPRPAIITAPLYSRSKSTQSLRDASTTRQRVARYTPYSPVLSSARRGSLSSLSSTSSEIDRSPLRACSTSPRTTSSPRLSRRSLNKLSVNIYGSVSDLAANTPISTYVRRKTPGASPTSPTFPHEGRNYTRSESPMPVAVPTLPALLPSSENLETLPITPSDSESVPDEVDSRIYSERPSVDAPQGGNRSRRSHHAGTRISTPPRSELATHYPRRPSLAHVA</sequence>
<protein>
    <submittedName>
        <fullName evidence="2">Uncharacterized protein</fullName>
    </submittedName>
</protein>
<dbReference type="Proteomes" id="UP000807353">
    <property type="component" value="Unassembled WGS sequence"/>
</dbReference>
<feature type="compositionally biased region" description="Low complexity" evidence="1">
    <location>
        <begin position="103"/>
        <end position="113"/>
    </location>
</feature>
<evidence type="ECO:0000313" key="2">
    <source>
        <dbReference type="EMBL" id="KAF9469064.1"/>
    </source>
</evidence>
<feature type="compositionally biased region" description="Low complexity" evidence="1">
    <location>
        <begin position="170"/>
        <end position="183"/>
    </location>
</feature>
<dbReference type="OrthoDB" id="3233824at2759"/>
<accession>A0A9P5YI46</accession>
<feature type="region of interest" description="Disordered" evidence="1">
    <location>
        <begin position="24"/>
        <end position="116"/>
    </location>
</feature>
<dbReference type="EMBL" id="MU150231">
    <property type="protein sequence ID" value="KAF9469064.1"/>
    <property type="molecule type" value="Genomic_DNA"/>
</dbReference>
<name>A0A9P5YI46_9AGAR</name>
<dbReference type="AlphaFoldDB" id="A0A9P5YI46"/>
<feature type="compositionally biased region" description="Basic and acidic residues" evidence="1">
    <location>
        <begin position="205"/>
        <end position="215"/>
    </location>
</feature>
<reference evidence="2" key="1">
    <citation type="submission" date="2020-11" db="EMBL/GenBank/DDBJ databases">
        <authorList>
            <consortium name="DOE Joint Genome Institute"/>
            <person name="Ahrendt S."/>
            <person name="Riley R."/>
            <person name="Andreopoulos W."/>
            <person name="Labutti K."/>
            <person name="Pangilinan J."/>
            <person name="Ruiz-Duenas F.J."/>
            <person name="Barrasa J.M."/>
            <person name="Sanchez-Garcia M."/>
            <person name="Camarero S."/>
            <person name="Miyauchi S."/>
            <person name="Serrano A."/>
            <person name="Linde D."/>
            <person name="Babiker R."/>
            <person name="Drula E."/>
            <person name="Ayuso-Fernandez I."/>
            <person name="Pacheco R."/>
            <person name="Padilla G."/>
            <person name="Ferreira P."/>
            <person name="Barriuso J."/>
            <person name="Kellner H."/>
            <person name="Castanera R."/>
            <person name="Alfaro M."/>
            <person name="Ramirez L."/>
            <person name="Pisabarro A.G."/>
            <person name="Kuo A."/>
            <person name="Tritt A."/>
            <person name="Lipzen A."/>
            <person name="He G."/>
            <person name="Yan M."/>
            <person name="Ng V."/>
            <person name="Cullen D."/>
            <person name="Martin F."/>
            <person name="Rosso M.-N."/>
            <person name="Henrissat B."/>
            <person name="Hibbett D."/>
            <person name="Martinez A.T."/>
            <person name="Grigoriev I.V."/>
        </authorList>
    </citation>
    <scope>NUCLEOTIDE SEQUENCE</scope>
    <source>
        <strain evidence="2">CBS 247.69</strain>
    </source>
</reference>
<feature type="compositionally biased region" description="Low complexity" evidence="1">
    <location>
        <begin position="27"/>
        <end position="45"/>
    </location>
</feature>